<evidence type="ECO:0000313" key="4">
    <source>
        <dbReference type="EMBL" id="AKJ31933.1"/>
    </source>
</evidence>
<dbReference type="OrthoDB" id="9794445at2"/>
<dbReference type="AlphaFoldDB" id="A0A0G3BV74"/>
<feature type="chain" id="PRO_5005184036" description="BD-FAE-like domain-containing protein" evidence="2">
    <location>
        <begin position="21"/>
        <end position="327"/>
    </location>
</feature>
<gene>
    <name evidence="4" type="ORF">AAW51_5242</name>
</gene>
<dbReference type="STRING" id="413882.AAW51_5242"/>
<dbReference type="GO" id="GO:0016787">
    <property type="term" value="F:hydrolase activity"/>
    <property type="evidence" value="ECO:0007669"/>
    <property type="project" value="UniProtKB-KW"/>
</dbReference>
<dbReference type="Proteomes" id="UP000035352">
    <property type="component" value="Chromosome"/>
</dbReference>
<dbReference type="RefSeq" id="WP_083438595.1">
    <property type="nucleotide sequence ID" value="NZ_CP011371.1"/>
</dbReference>
<dbReference type="PANTHER" id="PTHR48081:SF33">
    <property type="entry name" value="KYNURENINE FORMAMIDASE"/>
    <property type="match status" value="1"/>
</dbReference>
<accession>A0A0G3BV74</accession>
<dbReference type="PANTHER" id="PTHR48081">
    <property type="entry name" value="AB HYDROLASE SUPERFAMILY PROTEIN C4A8.06C"/>
    <property type="match status" value="1"/>
</dbReference>
<proteinExistence type="predicted"/>
<dbReference type="EMBL" id="CP011371">
    <property type="protein sequence ID" value="AKJ31933.1"/>
    <property type="molecule type" value="Genomic_DNA"/>
</dbReference>
<sequence length="327" mass="35102">MNHLSRCGATALFATLVAWALPALGLTQEECEQQGFEQSVAGHVRAQPVYDGVHHLDLYLPAGAASAPAPVLVYLHGGGWGGDNWRLTCFGAWLINLVQQGFAVASVEYTPAQPVPPTLGGSAENVVRQVREVKHAIRWLKSQAAVYRLDVDRVVLAGGSAGGHLAALAGLTYGEPAYEPEHAPPQHDARVHLVFPNAGVYDIGTFSDGWGTPLVAEVFGCWPTNIESWRPCSDTTLYTAGPIRHVDPSDPKVYLMHGDLDPVVLPNQADAFAAVLCGQGRLAHYTRTVSDELTQYGHNLEYYMASNPYIGGILLAGLADRLTPNCS</sequence>
<feature type="signal peptide" evidence="2">
    <location>
        <begin position="1"/>
        <end position="20"/>
    </location>
</feature>
<dbReference type="InterPro" id="IPR029058">
    <property type="entry name" value="AB_hydrolase_fold"/>
</dbReference>
<evidence type="ECO:0000259" key="3">
    <source>
        <dbReference type="Pfam" id="PF20434"/>
    </source>
</evidence>
<protein>
    <recommendedName>
        <fullName evidence="3">BD-FAE-like domain-containing protein</fullName>
    </recommendedName>
</protein>
<dbReference type="InterPro" id="IPR050300">
    <property type="entry name" value="GDXG_lipolytic_enzyme"/>
</dbReference>
<keyword evidence="1" id="KW-0378">Hydrolase</keyword>
<name>A0A0G3BV74_9BURK</name>
<feature type="domain" description="BD-FAE-like" evidence="3">
    <location>
        <begin position="56"/>
        <end position="275"/>
    </location>
</feature>
<organism evidence="4 5">
    <name type="scientific">Caldimonas brevitalea</name>
    <dbReference type="NCBI Taxonomy" id="413882"/>
    <lineage>
        <taxon>Bacteria</taxon>
        <taxon>Pseudomonadati</taxon>
        <taxon>Pseudomonadota</taxon>
        <taxon>Betaproteobacteria</taxon>
        <taxon>Burkholderiales</taxon>
        <taxon>Sphaerotilaceae</taxon>
        <taxon>Caldimonas</taxon>
    </lineage>
</organism>
<dbReference type="Gene3D" id="3.40.50.1820">
    <property type="entry name" value="alpha/beta hydrolase"/>
    <property type="match status" value="1"/>
</dbReference>
<dbReference type="KEGG" id="pbh:AAW51_5242"/>
<keyword evidence="2" id="KW-0732">Signal</keyword>
<keyword evidence="5" id="KW-1185">Reference proteome</keyword>
<dbReference type="Pfam" id="PF20434">
    <property type="entry name" value="BD-FAE"/>
    <property type="match status" value="1"/>
</dbReference>
<reference evidence="4 5" key="1">
    <citation type="submission" date="2015-05" db="EMBL/GenBank/DDBJ databases">
        <authorList>
            <person name="Tang B."/>
            <person name="Yu Y."/>
        </authorList>
    </citation>
    <scope>NUCLEOTIDE SEQUENCE [LARGE SCALE GENOMIC DNA]</scope>
    <source>
        <strain evidence="4 5">DSM 7029</strain>
    </source>
</reference>
<evidence type="ECO:0000256" key="1">
    <source>
        <dbReference type="ARBA" id="ARBA00022801"/>
    </source>
</evidence>
<dbReference type="SUPFAM" id="SSF53474">
    <property type="entry name" value="alpha/beta-Hydrolases"/>
    <property type="match status" value="1"/>
</dbReference>
<evidence type="ECO:0000256" key="2">
    <source>
        <dbReference type="SAM" id="SignalP"/>
    </source>
</evidence>
<evidence type="ECO:0000313" key="5">
    <source>
        <dbReference type="Proteomes" id="UP000035352"/>
    </source>
</evidence>
<dbReference type="InterPro" id="IPR049492">
    <property type="entry name" value="BD-FAE-like_dom"/>
</dbReference>